<accession>A0A6J4SXI2</accession>
<sequence length="202" mass="23046">GLRSPRPSLRLRRPRAPHRRGDDEAASRQAPSGLRGQGQRRSRGHRPGLQADRRGRRQPVRRAGGQARRGSQQRWWPPQPLDVLGVDGSRRRRRPRGRARRGDQLRLRLLRRLQGEVRGGGRRPVRLRLGMARSRRRPAGHHQHAEPGQPRVQRPDPAARQRRLGARVLPELPEPPPGLPQGVVERGQLEQGLRALQRREGL</sequence>
<feature type="non-terminal residue" evidence="2">
    <location>
        <position position="202"/>
    </location>
</feature>
<feature type="region of interest" description="Disordered" evidence="1">
    <location>
        <begin position="132"/>
        <end position="188"/>
    </location>
</feature>
<organism evidence="2">
    <name type="scientific">uncultured Solirubrobacteraceae bacterium</name>
    <dbReference type="NCBI Taxonomy" id="1162706"/>
    <lineage>
        <taxon>Bacteria</taxon>
        <taxon>Bacillati</taxon>
        <taxon>Actinomycetota</taxon>
        <taxon>Thermoleophilia</taxon>
        <taxon>Solirubrobacterales</taxon>
        <taxon>Solirubrobacteraceae</taxon>
        <taxon>environmental samples</taxon>
    </lineage>
</organism>
<dbReference type="EMBL" id="CADCVP010000249">
    <property type="protein sequence ID" value="CAA9508031.1"/>
    <property type="molecule type" value="Genomic_DNA"/>
</dbReference>
<feature type="compositionally biased region" description="Basic residues" evidence="1">
    <location>
        <begin position="133"/>
        <end position="142"/>
    </location>
</feature>
<protein>
    <submittedName>
        <fullName evidence="2">Superoxide dismutase [Mn]</fullName>
        <ecNumber evidence="2">1.15.1.1</ecNumber>
    </submittedName>
</protein>
<dbReference type="AlphaFoldDB" id="A0A6J4SXI2"/>
<feature type="non-terminal residue" evidence="2">
    <location>
        <position position="1"/>
    </location>
</feature>
<reference evidence="2" key="1">
    <citation type="submission" date="2020-02" db="EMBL/GenBank/DDBJ databases">
        <authorList>
            <person name="Meier V. D."/>
        </authorList>
    </citation>
    <scope>NUCLEOTIDE SEQUENCE</scope>
    <source>
        <strain evidence="2">AVDCRST_MAG69</strain>
    </source>
</reference>
<feature type="compositionally biased region" description="Basic residues" evidence="1">
    <location>
        <begin position="9"/>
        <end position="18"/>
    </location>
</feature>
<dbReference type="EC" id="1.15.1.1" evidence="2"/>
<dbReference type="GO" id="GO:0004784">
    <property type="term" value="F:superoxide dismutase activity"/>
    <property type="evidence" value="ECO:0007669"/>
    <property type="project" value="UniProtKB-EC"/>
</dbReference>
<keyword evidence="2" id="KW-0560">Oxidoreductase</keyword>
<feature type="compositionally biased region" description="Low complexity" evidence="1">
    <location>
        <begin position="61"/>
        <end position="74"/>
    </location>
</feature>
<feature type="compositionally biased region" description="Basic residues" evidence="1">
    <location>
        <begin position="90"/>
        <end position="99"/>
    </location>
</feature>
<gene>
    <name evidence="2" type="ORF">AVDCRST_MAG69-2313</name>
</gene>
<evidence type="ECO:0000313" key="2">
    <source>
        <dbReference type="EMBL" id="CAA9508031.1"/>
    </source>
</evidence>
<evidence type="ECO:0000256" key="1">
    <source>
        <dbReference type="SAM" id="MobiDB-lite"/>
    </source>
</evidence>
<feature type="region of interest" description="Disordered" evidence="1">
    <location>
        <begin position="1"/>
        <end position="100"/>
    </location>
</feature>
<proteinExistence type="predicted"/>
<name>A0A6J4SXI2_9ACTN</name>